<comment type="function">
    <text evidence="2 12">Catalyzes the synthesis of 5,6-dihydrouridine (D), a modified base found in the D-loop of most tRNAs, via the reduction of the C5-C6 double bond in target uridines.</text>
</comment>
<keyword evidence="6 12" id="KW-0819">tRNA processing</keyword>
<feature type="binding site" evidence="14">
    <location>
        <position position="142"/>
    </location>
    <ligand>
        <name>FMN</name>
        <dbReference type="ChEBI" id="CHEBI:58210"/>
    </ligand>
</feature>
<evidence type="ECO:0000256" key="7">
    <source>
        <dbReference type="ARBA" id="ARBA00022857"/>
    </source>
</evidence>
<comment type="catalytic activity">
    <reaction evidence="10">
        <text>a 5,6-dihydrouridine in tRNA + NADP(+) = a uridine in tRNA + NADPH + H(+)</text>
        <dbReference type="Rhea" id="RHEA:23624"/>
        <dbReference type="Rhea" id="RHEA-COMP:13339"/>
        <dbReference type="Rhea" id="RHEA-COMP:13887"/>
        <dbReference type="ChEBI" id="CHEBI:15378"/>
        <dbReference type="ChEBI" id="CHEBI:57783"/>
        <dbReference type="ChEBI" id="CHEBI:58349"/>
        <dbReference type="ChEBI" id="CHEBI:65315"/>
        <dbReference type="ChEBI" id="CHEBI:74443"/>
    </reaction>
</comment>
<keyword evidence="4 12" id="KW-0285">Flavoprotein</keyword>
<gene>
    <name evidence="16" type="ordered locus">DNO_0423</name>
</gene>
<dbReference type="GO" id="GO:0000049">
    <property type="term" value="F:tRNA binding"/>
    <property type="evidence" value="ECO:0007669"/>
    <property type="project" value="UniProtKB-KW"/>
</dbReference>
<evidence type="ECO:0000259" key="15">
    <source>
        <dbReference type="Pfam" id="PF01207"/>
    </source>
</evidence>
<dbReference type="Pfam" id="PF01207">
    <property type="entry name" value="Dus"/>
    <property type="match status" value="1"/>
</dbReference>
<protein>
    <recommendedName>
        <fullName evidence="12">tRNA-dihydrouridine synthase</fullName>
        <ecNumber evidence="12">1.3.1.-</ecNumber>
    </recommendedName>
</protein>
<comment type="similarity">
    <text evidence="12">Belongs to the dus family.</text>
</comment>
<name>A5EVV4_DICNV</name>
<dbReference type="RefSeq" id="WP_012030761.1">
    <property type="nucleotide sequence ID" value="NC_009446.1"/>
</dbReference>
<dbReference type="InterPro" id="IPR024036">
    <property type="entry name" value="tRNA-dHydroUridine_Synthase_C"/>
</dbReference>
<dbReference type="PROSITE" id="PS01136">
    <property type="entry name" value="UPF0034"/>
    <property type="match status" value="1"/>
</dbReference>
<comment type="cofactor">
    <cofactor evidence="1 12 14">
        <name>FMN</name>
        <dbReference type="ChEBI" id="CHEBI:58210"/>
    </cofactor>
</comment>
<sequence length="318" mass="35080">MLTLGRFHYSKPVVLLAPMAGISDLPYRSLCQRFGSHYTIAEMVDARPQFLAMPESQLRLQFDDDARFPKIVQLVGGDPYLMAETAQVMQALGCDVIDINMGCPAKKVGKQNAGSALLSDLPQVEKILAQVTRVVSIPVTLKTRLGFNEQTMTIETVAKIAENTGVAALTVHGRTRAQRFNGTAHYDEIGRVKAQTSLPIIVNGDITTTAQAQDLIQQFGFDGVMIGRAACGNPWLLAHMRCALDCDFALPAISRRAVISEHISALHQLYQRQGLLIARKHLHWYLAPMPRYDFWRQEINTATDLAAQLAIVAQAVVN</sequence>
<dbReference type="EMBL" id="CP000513">
    <property type="protein sequence ID" value="ABQ13509.1"/>
    <property type="molecule type" value="Genomic_DNA"/>
</dbReference>
<dbReference type="InterPro" id="IPR001269">
    <property type="entry name" value="DUS_fam"/>
</dbReference>
<dbReference type="NCBIfam" id="TIGR00737">
    <property type="entry name" value="nifR3_yhdG"/>
    <property type="match status" value="1"/>
</dbReference>
<dbReference type="EC" id="1.3.1.-" evidence="12"/>
<dbReference type="PIRSF" id="PIRSF006621">
    <property type="entry name" value="Dus"/>
    <property type="match status" value="1"/>
</dbReference>
<evidence type="ECO:0000256" key="5">
    <source>
        <dbReference type="ARBA" id="ARBA00022643"/>
    </source>
</evidence>
<keyword evidence="14" id="KW-0547">Nucleotide-binding</keyword>
<evidence type="ECO:0000313" key="17">
    <source>
        <dbReference type="Proteomes" id="UP000000248"/>
    </source>
</evidence>
<dbReference type="GO" id="GO:0017150">
    <property type="term" value="F:tRNA dihydrouridine synthase activity"/>
    <property type="evidence" value="ECO:0007669"/>
    <property type="project" value="InterPro"/>
</dbReference>
<dbReference type="KEGG" id="dno:DNO_0423"/>
<feature type="binding site" evidence="14">
    <location>
        <position position="73"/>
    </location>
    <ligand>
        <name>FMN</name>
        <dbReference type="ChEBI" id="CHEBI:58210"/>
    </ligand>
</feature>
<dbReference type="InterPro" id="IPR013785">
    <property type="entry name" value="Aldolase_TIM"/>
</dbReference>
<comment type="catalytic activity">
    <reaction evidence="11">
        <text>a 5,6-dihydrouridine in tRNA + NAD(+) = a uridine in tRNA + NADH + H(+)</text>
        <dbReference type="Rhea" id="RHEA:54452"/>
        <dbReference type="Rhea" id="RHEA-COMP:13339"/>
        <dbReference type="Rhea" id="RHEA-COMP:13887"/>
        <dbReference type="ChEBI" id="CHEBI:15378"/>
        <dbReference type="ChEBI" id="CHEBI:57540"/>
        <dbReference type="ChEBI" id="CHEBI:57945"/>
        <dbReference type="ChEBI" id="CHEBI:65315"/>
        <dbReference type="ChEBI" id="CHEBI:74443"/>
    </reaction>
</comment>
<evidence type="ECO:0000313" key="16">
    <source>
        <dbReference type="EMBL" id="ABQ13509.1"/>
    </source>
</evidence>
<dbReference type="STRING" id="246195.DNO_0423"/>
<keyword evidence="17" id="KW-1185">Reference proteome</keyword>
<dbReference type="AlphaFoldDB" id="A5EVV4"/>
<dbReference type="HOGENOM" id="CLU_013299_0_1_6"/>
<evidence type="ECO:0000256" key="8">
    <source>
        <dbReference type="ARBA" id="ARBA00022884"/>
    </source>
</evidence>
<accession>A5EVV4</accession>
<dbReference type="InterPro" id="IPR004652">
    <property type="entry name" value="DusB-like"/>
</dbReference>
<keyword evidence="5 12" id="KW-0288">FMN</keyword>
<evidence type="ECO:0000256" key="2">
    <source>
        <dbReference type="ARBA" id="ARBA00002790"/>
    </source>
</evidence>
<feature type="binding site" evidence="14">
    <location>
        <begin position="18"/>
        <end position="20"/>
    </location>
    <ligand>
        <name>FMN</name>
        <dbReference type="ChEBI" id="CHEBI:58210"/>
    </ligand>
</feature>
<dbReference type="InterPro" id="IPR018517">
    <property type="entry name" value="tRNA_hU_synthase_CS"/>
</dbReference>
<organism evidence="16 17">
    <name type="scientific">Dichelobacter nodosus (strain VCS1703A)</name>
    <dbReference type="NCBI Taxonomy" id="246195"/>
    <lineage>
        <taxon>Bacteria</taxon>
        <taxon>Pseudomonadati</taxon>
        <taxon>Pseudomonadota</taxon>
        <taxon>Gammaproteobacteria</taxon>
        <taxon>Cardiobacteriales</taxon>
        <taxon>Cardiobacteriaceae</taxon>
        <taxon>Dichelobacter</taxon>
    </lineage>
</organism>
<evidence type="ECO:0000256" key="14">
    <source>
        <dbReference type="PIRSR" id="PIRSR006621-2"/>
    </source>
</evidence>
<dbReference type="GO" id="GO:0050660">
    <property type="term" value="F:flavin adenine dinucleotide binding"/>
    <property type="evidence" value="ECO:0007669"/>
    <property type="project" value="InterPro"/>
</dbReference>
<evidence type="ECO:0000256" key="3">
    <source>
        <dbReference type="ARBA" id="ARBA00022555"/>
    </source>
</evidence>
<dbReference type="InterPro" id="IPR035587">
    <property type="entry name" value="DUS-like_FMN-bd"/>
</dbReference>
<dbReference type="CDD" id="cd02801">
    <property type="entry name" value="DUS_like_FMN"/>
    <property type="match status" value="1"/>
</dbReference>
<evidence type="ECO:0000256" key="9">
    <source>
        <dbReference type="ARBA" id="ARBA00023002"/>
    </source>
</evidence>
<feature type="binding site" evidence="14">
    <location>
        <position position="172"/>
    </location>
    <ligand>
        <name>FMN</name>
        <dbReference type="ChEBI" id="CHEBI:58210"/>
    </ligand>
</feature>
<dbReference type="Proteomes" id="UP000000248">
    <property type="component" value="Chromosome"/>
</dbReference>
<dbReference type="OrthoDB" id="9764501at2"/>
<evidence type="ECO:0000256" key="11">
    <source>
        <dbReference type="ARBA" id="ARBA00048802"/>
    </source>
</evidence>
<dbReference type="SUPFAM" id="SSF51395">
    <property type="entry name" value="FMN-linked oxidoreductases"/>
    <property type="match status" value="1"/>
</dbReference>
<evidence type="ECO:0000256" key="13">
    <source>
        <dbReference type="PIRSR" id="PIRSR006621-1"/>
    </source>
</evidence>
<dbReference type="PANTHER" id="PTHR45846">
    <property type="entry name" value="TRNA-DIHYDROURIDINE(47) SYNTHASE [NAD(P)(+)]-LIKE"/>
    <property type="match status" value="1"/>
</dbReference>
<dbReference type="PANTHER" id="PTHR45846:SF1">
    <property type="entry name" value="TRNA-DIHYDROURIDINE(47) SYNTHASE [NAD(P)(+)]-LIKE"/>
    <property type="match status" value="1"/>
</dbReference>
<dbReference type="eggNOG" id="COG0042">
    <property type="taxonomic scope" value="Bacteria"/>
</dbReference>
<keyword evidence="9 12" id="KW-0560">Oxidoreductase</keyword>
<feature type="active site" description="Proton donor" evidence="13">
    <location>
        <position position="103"/>
    </location>
</feature>
<feature type="binding site" evidence="14">
    <location>
        <begin position="227"/>
        <end position="228"/>
    </location>
    <ligand>
        <name>FMN</name>
        <dbReference type="ChEBI" id="CHEBI:58210"/>
    </ligand>
</feature>
<keyword evidence="8" id="KW-0694">RNA-binding</keyword>
<dbReference type="Gene3D" id="3.20.20.70">
    <property type="entry name" value="Aldolase class I"/>
    <property type="match status" value="1"/>
</dbReference>
<evidence type="ECO:0000256" key="6">
    <source>
        <dbReference type="ARBA" id="ARBA00022694"/>
    </source>
</evidence>
<evidence type="ECO:0000256" key="4">
    <source>
        <dbReference type="ARBA" id="ARBA00022630"/>
    </source>
</evidence>
<evidence type="ECO:0000256" key="12">
    <source>
        <dbReference type="PIRNR" id="PIRNR006621"/>
    </source>
</evidence>
<keyword evidence="3" id="KW-0820">tRNA-binding</keyword>
<proteinExistence type="inferred from homology"/>
<evidence type="ECO:0000256" key="10">
    <source>
        <dbReference type="ARBA" id="ARBA00048205"/>
    </source>
</evidence>
<keyword evidence="7" id="KW-0521">NADP</keyword>
<evidence type="ECO:0000256" key="1">
    <source>
        <dbReference type="ARBA" id="ARBA00001917"/>
    </source>
</evidence>
<reference evidence="16 17" key="1">
    <citation type="journal article" date="2007" name="Nat. Biotechnol.">
        <title>Genome sequence and identification of candidate vaccine antigens from the animal pathogen Dichelobacter nodosus.</title>
        <authorList>
            <person name="Myers G.S."/>
            <person name="Parker D."/>
            <person name="Al-Hasani K."/>
            <person name="Kennan R.M."/>
            <person name="Seemann T."/>
            <person name="Ren Q."/>
            <person name="Badger J.H."/>
            <person name="Selengut J.D."/>
            <person name="Deboy R.T."/>
            <person name="Tettelin H."/>
            <person name="Boyce J.D."/>
            <person name="McCarl V.P."/>
            <person name="Han X."/>
            <person name="Nelson W.C."/>
            <person name="Madupu R."/>
            <person name="Mohamoud Y."/>
            <person name="Holley T."/>
            <person name="Fedorova N."/>
            <person name="Khouri H."/>
            <person name="Bottomley S.P."/>
            <person name="Whittington R.J."/>
            <person name="Adler B."/>
            <person name="Songer J.G."/>
            <person name="Rood J.I."/>
            <person name="Paulsen I.T."/>
        </authorList>
    </citation>
    <scope>NUCLEOTIDE SEQUENCE [LARGE SCALE GENOMIC DNA]</scope>
    <source>
        <strain evidence="16 17">VCS1703A</strain>
    </source>
</reference>
<dbReference type="Gene3D" id="1.10.1200.80">
    <property type="entry name" value="Putative flavin oxidoreducatase, domain 2"/>
    <property type="match status" value="1"/>
</dbReference>
<feature type="domain" description="DUS-like FMN-binding" evidence="15">
    <location>
        <begin position="15"/>
        <end position="315"/>
    </location>
</feature>